<dbReference type="SUPFAM" id="SSF56436">
    <property type="entry name" value="C-type lectin-like"/>
    <property type="match status" value="1"/>
</dbReference>
<dbReference type="Pfam" id="PF08308">
    <property type="entry name" value="PEGA"/>
    <property type="match status" value="2"/>
</dbReference>
<dbReference type="InterPro" id="IPR051043">
    <property type="entry name" value="Sulfatase_Mod_Factor_Kinase"/>
</dbReference>
<dbReference type="GO" id="GO:0005524">
    <property type="term" value="F:ATP binding"/>
    <property type="evidence" value="ECO:0007669"/>
    <property type="project" value="UniProtKB-UniRule"/>
</dbReference>
<dbReference type="PROSITE" id="PS50011">
    <property type="entry name" value="PROTEIN_KINASE_DOM"/>
    <property type="match status" value="1"/>
</dbReference>
<organism evidence="6 7">
    <name type="scientific">Candidatus Akkermansia intestinigallinarum</name>
    <dbReference type="NCBI Taxonomy" id="2838431"/>
    <lineage>
        <taxon>Bacteria</taxon>
        <taxon>Pseudomonadati</taxon>
        <taxon>Verrucomicrobiota</taxon>
        <taxon>Verrucomicrobiia</taxon>
        <taxon>Verrucomicrobiales</taxon>
        <taxon>Akkermansiaceae</taxon>
        <taxon>Akkermansia</taxon>
    </lineage>
</organism>
<dbReference type="EMBL" id="DXFQ01000085">
    <property type="protein sequence ID" value="HIX19927.1"/>
    <property type="molecule type" value="Genomic_DNA"/>
</dbReference>
<dbReference type="GO" id="GO:0004672">
    <property type="term" value="F:protein kinase activity"/>
    <property type="evidence" value="ECO:0007669"/>
    <property type="project" value="InterPro"/>
</dbReference>
<evidence type="ECO:0000313" key="6">
    <source>
        <dbReference type="EMBL" id="HIX19927.1"/>
    </source>
</evidence>
<dbReference type="InterPro" id="IPR016187">
    <property type="entry name" value="CTDL_fold"/>
</dbReference>
<feature type="compositionally biased region" description="Basic and acidic residues" evidence="4">
    <location>
        <begin position="26"/>
        <end position="35"/>
    </location>
</feature>
<dbReference type="InterPro" id="IPR008271">
    <property type="entry name" value="Ser/Thr_kinase_AS"/>
</dbReference>
<protein>
    <submittedName>
        <fullName evidence="6">SUMF1/EgtB/PvdO family nonheme iron enzyme</fullName>
    </submittedName>
</protein>
<evidence type="ECO:0000256" key="1">
    <source>
        <dbReference type="ARBA" id="ARBA00022741"/>
    </source>
</evidence>
<gene>
    <name evidence="6" type="ORF">H9862_04900</name>
</gene>
<dbReference type="InterPro" id="IPR011009">
    <property type="entry name" value="Kinase-like_dom_sf"/>
</dbReference>
<dbReference type="PROSITE" id="PS00108">
    <property type="entry name" value="PROTEIN_KINASE_ST"/>
    <property type="match status" value="1"/>
</dbReference>
<dbReference type="InterPro" id="IPR005532">
    <property type="entry name" value="SUMF_dom"/>
</dbReference>
<dbReference type="GO" id="GO:0120147">
    <property type="term" value="F:formylglycine-generating oxidase activity"/>
    <property type="evidence" value="ECO:0007669"/>
    <property type="project" value="TreeGrafter"/>
</dbReference>
<reference evidence="6" key="1">
    <citation type="journal article" date="2021" name="PeerJ">
        <title>Extensive microbial diversity within the chicken gut microbiome revealed by metagenomics and culture.</title>
        <authorList>
            <person name="Gilroy R."/>
            <person name="Ravi A."/>
            <person name="Getino M."/>
            <person name="Pursley I."/>
            <person name="Horton D.L."/>
            <person name="Alikhan N.F."/>
            <person name="Baker D."/>
            <person name="Gharbi K."/>
            <person name="Hall N."/>
            <person name="Watson M."/>
            <person name="Adriaenssens E.M."/>
            <person name="Foster-Nyarko E."/>
            <person name="Jarju S."/>
            <person name="Secka A."/>
            <person name="Antonio M."/>
            <person name="Oren A."/>
            <person name="Chaudhuri R.R."/>
            <person name="La Ragione R."/>
            <person name="Hildebrand F."/>
            <person name="Pallen M.J."/>
        </authorList>
    </citation>
    <scope>NUCLEOTIDE SEQUENCE</scope>
    <source>
        <strain evidence="6">14975</strain>
    </source>
</reference>
<reference evidence="6" key="2">
    <citation type="submission" date="2021-04" db="EMBL/GenBank/DDBJ databases">
        <authorList>
            <person name="Gilroy R."/>
        </authorList>
    </citation>
    <scope>NUCLEOTIDE SEQUENCE</scope>
    <source>
        <strain evidence="6">14975</strain>
    </source>
</reference>
<evidence type="ECO:0000256" key="3">
    <source>
        <dbReference type="PROSITE-ProRule" id="PRU10141"/>
    </source>
</evidence>
<keyword evidence="1 3" id="KW-0547">Nucleotide-binding</keyword>
<feature type="compositionally biased region" description="Pro residues" evidence="4">
    <location>
        <begin position="363"/>
        <end position="372"/>
    </location>
</feature>
<keyword evidence="2 3" id="KW-0067">ATP-binding</keyword>
<comment type="caution">
    <text evidence="6">The sequence shown here is derived from an EMBL/GenBank/DDBJ whole genome shotgun (WGS) entry which is preliminary data.</text>
</comment>
<dbReference type="InterPro" id="IPR042095">
    <property type="entry name" value="SUMF_sf"/>
</dbReference>
<dbReference type="InterPro" id="IPR017441">
    <property type="entry name" value="Protein_kinase_ATP_BS"/>
</dbReference>
<feature type="domain" description="Protein kinase" evidence="5">
    <location>
        <begin position="36"/>
        <end position="320"/>
    </location>
</feature>
<dbReference type="InterPro" id="IPR000719">
    <property type="entry name" value="Prot_kinase_dom"/>
</dbReference>
<dbReference type="InterPro" id="IPR013229">
    <property type="entry name" value="PEGA"/>
</dbReference>
<accession>A0A9D2AHA1</accession>
<name>A0A9D2AHA1_9BACT</name>
<evidence type="ECO:0000256" key="2">
    <source>
        <dbReference type="ARBA" id="ARBA00022840"/>
    </source>
</evidence>
<dbReference type="Proteomes" id="UP000823964">
    <property type="component" value="Unassembled WGS sequence"/>
</dbReference>
<dbReference type="AlphaFoldDB" id="A0A9D2AHA1"/>
<dbReference type="Gene3D" id="3.90.1580.10">
    <property type="entry name" value="paralog of FGE (formylglycine-generating enzyme)"/>
    <property type="match status" value="1"/>
</dbReference>
<proteinExistence type="predicted"/>
<dbReference type="SUPFAM" id="SSF56112">
    <property type="entry name" value="Protein kinase-like (PK-like)"/>
    <property type="match status" value="1"/>
</dbReference>
<feature type="region of interest" description="Disordered" evidence="4">
    <location>
        <begin position="361"/>
        <end position="380"/>
    </location>
</feature>
<evidence type="ECO:0000313" key="7">
    <source>
        <dbReference type="Proteomes" id="UP000823964"/>
    </source>
</evidence>
<evidence type="ECO:0000256" key="4">
    <source>
        <dbReference type="SAM" id="MobiDB-lite"/>
    </source>
</evidence>
<dbReference type="PANTHER" id="PTHR23150:SF19">
    <property type="entry name" value="FORMYLGLYCINE-GENERATING ENZYME"/>
    <property type="match status" value="1"/>
</dbReference>
<dbReference type="Pfam" id="PF00069">
    <property type="entry name" value="Pkinase"/>
    <property type="match status" value="1"/>
</dbReference>
<evidence type="ECO:0000259" key="5">
    <source>
        <dbReference type="PROSITE" id="PS50011"/>
    </source>
</evidence>
<dbReference type="PANTHER" id="PTHR23150">
    <property type="entry name" value="SULFATASE MODIFYING FACTOR 1, 2"/>
    <property type="match status" value="1"/>
</dbReference>
<feature type="binding site" evidence="3">
    <location>
        <position position="64"/>
    </location>
    <ligand>
        <name>ATP</name>
        <dbReference type="ChEBI" id="CHEBI:30616"/>
    </ligand>
</feature>
<dbReference type="Gene3D" id="1.10.510.10">
    <property type="entry name" value="Transferase(Phosphotransferase) domain 1"/>
    <property type="match status" value="1"/>
</dbReference>
<dbReference type="SMART" id="SM00220">
    <property type="entry name" value="S_TKc"/>
    <property type="match status" value="1"/>
</dbReference>
<dbReference type="Pfam" id="PF03781">
    <property type="entry name" value="FGE-sulfatase"/>
    <property type="match status" value="1"/>
</dbReference>
<feature type="compositionally biased region" description="Polar residues" evidence="4">
    <location>
        <begin position="1"/>
        <end position="10"/>
    </location>
</feature>
<sequence>MSSLSSQARNPESRAVAPAGQRRRHPDGTRPEVPDHEILHSIGQGAYGEVWLARSVTGAYRAVKVVWREDFEDERSFVREFEGVLNYEPIARSNPGLVHILHVGRHDGPSPYYFYVMELADDAYTGIHIEPADYVPRTLQRDMQLYGHRPMPLDFVIEVGCQLARALEGLHAEELTHRDVKPANVVFVNGRAKLADAGLVAPSSQRSFVGTEGYIPPEGPGTPRADVYALAKVLYELSTGKDRLDFPELPTELPDGATHRRWLAFNNVICAAAESHVGKSSLISAQQLAEKLEELRHDYGPRRRRGKSSRVRSLSTRAFLLRLGAAGALVVALPLLVLRLSPEARKRTNLALHALLGEVPAPAEAPPPPVSPLPASSELPEDAAEPTFGQIFINSVPSGASVYSLDGTYLDETPYGPVPMEPGQNVSFDLRKEGYADMRLTGEVPHDGVLTLNAALKPYCPPVPGKPWTDAQGTEYRPDGSGNHCAVTAVTEALFNEFLKSEANPDRVPRELVPGTKLIRTSQSGISAFTLWLTHRCEAEGTIGRDHLLIPSPEPQTMSDSGLCAYRLSTAAIRKTPITIYTNPAGATVLLNGRPLGVTPMIDMQVPLAPYFLEVSMPGYSTVRRSGLSPRSLFLNLVLQQNNSVIFGSEWINSLGMKFQPAGSDLMAGATEVRVSDYSDFCEATGRPMPRRTDYEQNEHHPVVNVSRDDAEAFAAWLTQKERREGYIEETDAYRLPTDEEWSALAGLNNENGRSPYERHLSGSSRTTQEYPWGLRWPPARSTGNFADTSALPYLNNNHVIPNYRDDFPYTSPVGSFAPNQRGLHDLDGNVAEWVSDEYGGPEGFSFRHFGVTRGGDFTSFRPVQLSTATRSPHPKTEKRDNIGFRLVLRRNRPAL</sequence>
<dbReference type="PROSITE" id="PS00107">
    <property type="entry name" value="PROTEIN_KINASE_ATP"/>
    <property type="match status" value="1"/>
</dbReference>
<feature type="region of interest" description="Disordered" evidence="4">
    <location>
        <begin position="1"/>
        <end position="35"/>
    </location>
</feature>